<comment type="caution">
    <text evidence="1">The sequence shown here is derived from an EMBL/GenBank/DDBJ whole genome shotgun (WGS) entry which is preliminary data.</text>
</comment>
<name>A0A916RW09_9BACI</name>
<dbReference type="Proteomes" id="UP000613512">
    <property type="component" value="Unassembled WGS sequence"/>
</dbReference>
<gene>
    <name evidence="1" type="ORF">GCM10008025_15850</name>
</gene>
<dbReference type="SUPFAM" id="SSF88713">
    <property type="entry name" value="Glycoside hydrolase/deacetylase"/>
    <property type="match status" value="1"/>
</dbReference>
<reference evidence="1" key="2">
    <citation type="submission" date="2020-09" db="EMBL/GenBank/DDBJ databases">
        <authorList>
            <person name="Sun Q."/>
            <person name="Zhou Y."/>
        </authorList>
    </citation>
    <scope>NUCLEOTIDE SEQUENCE</scope>
    <source>
        <strain evidence="1">CGMCC 1.12408</strain>
    </source>
</reference>
<dbReference type="InterPro" id="IPR011330">
    <property type="entry name" value="Glyco_hydro/deAcase_b/a-brl"/>
</dbReference>
<dbReference type="EMBL" id="BMEY01000006">
    <property type="protein sequence ID" value="GGA72900.1"/>
    <property type="molecule type" value="Genomic_DNA"/>
</dbReference>
<sequence length="338" mass="39576">MNTVGKFVISLDLELNWGVFDVFTLEEYGENLLGVREVVPQLLERFTEHEIKATWGIVGFLFYSTKEELLSELPINKPNYQDQTLSSYHLMKSIGKNETVDPYHYGANLIQQIKQSKNQEIATHTLSHYYCLAKGQDIQSFEEDLLKAVQLARENEIEIKTIIFPRNQLNIDYLPICRKHHLNAYRGNEEHWLYRAEEREGLFKRAIRLMDNYVNISGHHIYSFSDLTNHHGIVNVPSSRFLRPYSPKTSVLESWKLKRIKSGMTKAAKKGKMYHLWWHPHNFGVHISQNMELLDSIINHFHILKRQYGMENVTMQEVSESVLKNSREVTKSSVEKLQ</sequence>
<dbReference type="RefSeq" id="WP_188384129.1">
    <property type="nucleotide sequence ID" value="NZ_BMEY01000006.1"/>
</dbReference>
<evidence type="ECO:0000313" key="2">
    <source>
        <dbReference type="Proteomes" id="UP000613512"/>
    </source>
</evidence>
<evidence type="ECO:0000313" key="1">
    <source>
        <dbReference type="EMBL" id="GGA72900.1"/>
    </source>
</evidence>
<evidence type="ECO:0008006" key="3">
    <source>
        <dbReference type="Google" id="ProtNLM"/>
    </source>
</evidence>
<dbReference type="CDD" id="cd10929">
    <property type="entry name" value="CE4_u5"/>
    <property type="match status" value="1"/>
</dbReference>
<keyword evidence="2" id="KW-1185">Reference proteome</keyword>
<proteinExistence type="predicted"/>
<dbReference type="AlphaFoldDB" id="A0A916RW09"/>
<protein>
    <recommendedName>
        <fullName evidence="3">Polysaccharide deacetylase</fullName>
    </recommendedName>
</protein>
<accession>A0A916RW09</accession>
<dbReference type="Gene3D" id="3.20.20.370">
    <property type="entry name" value="Glycoside hydrolase/deacetylase"/>
    <property type="match status" value="1"/>
</dbReference>
<reference evidence="1" key="1">
    <citation type="journal article" date="2014" name="Int. J. Syst. Evol. Microbiol.">
        <title>Complete genome sequence of Corynebacterium casei LMG S-19264T (=DSM 44701T), isolated from a smear-ripened cheese.</title>
        <authorList>
            <consortium name="US DOE Joint Genome Institute (JGI-PGF)"/>
            <person name="Walter F."/>
            <person name="Albersmeier A."/>
            <person name="Kalinowski J."/>
            <person name="Ruckert C."/>
        </authorList>
    </citation>
    <scope>NUCLEOTIDE SEQUENCE</scope>
    <source>
        <strain evidence="1">CGMCC 1.12408</strain>
    </source>
</reference>
<organism evidence="1 2">
    <name type="scientific">Ornithinibacillus halotolerans</name>
    <dbReference type="NCBI Taxonomy" id="1274357"/>
    <lineage>
        <taxon>Bacteria</taxon>
        <taxon>Bacillati</taxon>
        <taxon>Bacillota</taxon>
        <taxon>Bacilli</taxon>
        <taxon>Bacillales</taxon>
        <taxon>Bacillaceae</taxon>
        <taxon>Ornithinibacillus</taxon>
    </lineage>
</organism>
<dbReference type="GO" id="GO:0005975">
    <property type="term" value="P:carbohydrate metabolic process"/>
    <property type="evidence" value="ECO:0007669"/>
    <property type="project" value="InterPro"/>
</dbReference>